<proteinExistence type="predicted"/>
<accession>A0A9Q9AU18</accession>
<dbReference type="EMBL" id="CP099423">
    <property type="protein sequence ID" value="USW54774.1"/>
    <property type="molecule type" value="Genomic_DNA"/>
</dbReference>
<name>A0A9Q9AU18_9PEZI</name>
<keyword evidence="2" id="KW-1185">Reference proteome</keyword>
<organism evidence="1 2">
    <name type="scientific">Septoria linicola</name>
    <dbReference type="NCBI Taxonomy" id="215465"/>
    <lineage>
        <taxon>Eukaryota</taxon>
        <taxon>Fungi</taxon>
        <taxon>Dikarya</taxon>
        <taxon>Ascomycota</taxon>
        <taxon>Pezizomycotina</taxon>
        <taxon>Dothideomycetes</taxon>
        <taxon>Dothideomycetidae</taxon>
        <taxon>Mycosphaerellales</taxon>
        <taxon>Mycosphaerellaceae</taxon>
        <taxon>Septoria</taxon>
    </lineage>
</organism>
<protein>
    <submittedName>
        <fullName evidence="1">Uncharacterized protein</fullName>
    </submittedName>
</protein>
<gene>
    <name evidence="1" type="ORF">Slin15195_G080930</name>
</gene>
<evidence type="ECO:0000313" key="2">
    <source>
        <dbReference type="Proteomes" id="UP001056384"/>
    </source>
</evidence>
<sequence>MDGQPLACSNTGLSTLQNRQYALHLSLCCRCRFGRQRRCQQKVSRPRSRLVLAIIYFGSSTDLLCLTPCGQEQKKRHSGDNNNAISNYDGSSQFSAAATKSYSDLSMQLCGQTSYDDNYVHNCPSAQIVDYHFNYDQHNYIHNDKHNYDDDYDDYYYKGRPPSSGIVGTSFAAGSYQVAVYPGFSHAFSVAPDGRISSPDGYILGQQTSSSSTNLIHMIEYDYFAAPPFTDSRYSLLTCEGVQPGADGLATALRCWNSQRPPRRDFLQLCPLNERSDGYETVYLGPVRREDCVDSALLVTPV</sequence>
<dbReference type="Proteomes" id="UP001056384">
    <property type="component" value="Chromosome 6"/>
</dbReference>
<dbReference type="AlphaFoldDB" id="A0A9Q9AU18"/>
<evidence type="ECO:0000313" key="1">
    <source>
        <dbReference type="EMBL" id="USW54774.1"/>
    </source>
</evidence>
<reference evidence="1" key="1">
    <citation type="submission" date="2022-06" db="EMBL/GenBank/DDBJ databases">
        <title>Complete genome sequences of two strains of the flax pathogen Septoria linicola.</title>
        <authorList>
            <person name="Lapalu N."/>
            <person name="Simon A."/>
            <person name="Demenou B."/>
            <person name="Paumier D."/>
            <person name="Guillot M.-P."/>
            <person name="Gout L."/>
            <person name="Valade R."/>
        </authorList>
    </citation>
    <scope>NUCLEOTIDE SEQUENCE</scope>
    <source>
        <strain evidence="1">SE15195</strain>
    </source>
</reference>